<gene>
    <name evidence="2" type="ORF">GCM10007964_42460</name>
</gene>
<comment type="caution">
    <text evidence="2">The sequence shown here is derived from an EMBL/GenBank/DDBJ whole genome shotgun (WGS) entry which is preliminary data.</text>
</comment>
<feature type="compositionally biased region" description="Gly residues" evidence="1">
    <location>
        <begin position="61"/>
        <end position="89"/>
    </location>
</feature>
<accession>A0A917VMB5</accession>
<evidence type="ECO:0000313" key="3">
    <source>
        <dbReference type="Proteomes" id="UP000645217"/>
    </source>
</evidence>
<reference evidence="2" key="1">
    <citation type="journal article" date="2014" name="Int. J. Syst. Evol. Microbiol.">
        <title>Complete genome sequence of Corynebacterium casei LMG S-19264T (=DSM 44701T), isolated from a smear-ripened cheese.</title>
        <authorList>
            <consortium name="US DOE Joint Genome Institute (JGI-PGF)"/>
            <person name="Walter F."/>
            <person name="Albersmeier A."/>
            <person name="Kalinowski J."/>
            <person name="Ruckert C."/>
        </authorList>
    </citation>
    <scope>NUCLEOTIDE SEQUENCE</scope>
    <source>
        <strain evidence="2">JCM 13064</strain>
    </source>
</reference>
<feature type="region of interest" description="Disordered" evidence="1">
    <location>
        <begin position="103"/>
        <end position="124"/>
    </location>
</feature>
<keyword evidence="3" id="KW-1185">Reference proteome</keyword>
<evidence type="ECO:0000313" key="2">
    <source>
        <dbReference type="EMBL" id="GGK95654.1"/>
    </source>
</evidence>
<organism evidence="2 3">
    <name type="scientific">Sphaerisporangium melleum</name>
    <dbReference type="NCBI Taxonomy" id="321316"/>
    <lineage>
        <taxon>Bacteria</taxon>
        <taxon>Bacillati</taxon>
        <taxon>Actinomycetota</taxon>
        <taxon>Actinomycetes</taxon>
        <taxon>Streptosporangiales</taxon>
        <taxon>Streptosporangiaceae</taxon>
        <taxon>Sphaerisporangium</taxon>
    </lineage>
</organism>
<name>A0A917VMB5_9ACTN</name>
<dbReference type="EMBL" id="BMNT01000023">
    <property type="protein sequence ID" value="GGK95654.1"/>
    <property type="molecule type" value="Genomic_DNA"/>
</dbReference>
<feature type="region of interest" description="Disordered" evidence="1">
    <location>
        <begin position="56"/>
        <end position="90"/>
    </location>
</feature>
<sequence length="199" mass="19240">MRGFTLASGEWYTSHLLRSIWAPSKFSTSTGVPHRASGAEDTRPFAVGVAAGGVPARGAEEGGNGTGGGGGVSGPAGGHGVPGAPGGRDGAPCPDPYRWSYTGGGGYPGGPPGRTEAAAPGAPPGVRPATGAPPGGRLATGAACGGRDVAAAVGEAASRTAGGRPAPPEWPASGLPGPGQRVNVVAATIMYALRIDMRP</sequence>
<protein>
    <submittedName>
        <fullName evidence="2">Uncharacterized protein</fullName>
    </submittedName>
</protein>
<evidence type="ECO:0000256" key="1">
    <source>
        <dbReference type="SAM" id="MobiDB-lite"/>
    </source>
</evidence>
<reference evidence="2" key="2">
    <citation type="submission" date="2020-09" db="EMBL/GenBank/DDBJ databases">
        <authorList>
            <person name="Sun Q."/>
            <person name="Ohkuma M."/>
        </authorList>
    </citation>
    <scope>NUCLEOTIDE SEQUENCE</scope>
    <source>
        <strain evidence="2">JCM 13064</strain>
    </source>
</reference>
<dbReference type="Proteomes" id="UP000645217">
    <property type="component" value="Unassembled WGS sequence"/>
</dbReference>
<proteinExistence type="predicted"/>
<dbReference type="AlphaFoldDB" id="A0A917VMB5"/>